<dbReference type="EMBL" id="REFZ01000017">
    <property type="protein sequence ID" value="RQG98176.1"/>
    <property type="molecule type" value="Genomic_DNA"/>
</dbReference>
<dbReference type="OrthoDB" id="261339at2157"/>
<accession>A0A3N6MTN6</accession>
<proteinExistence type="predicted"/>
<evidence type="ECO:0000313" key="2">
    <source>
        <dbReference type="Proteomes" id="UP000281431"/>
    </source>
</evidence>
<name>A0A3N6MTN6_NATCH</name>
<comment type="caution">
    <text evidence="1">The sequence shown here is derived from an EMBL/GenBank/DDBJ whole genome shotgun (WGS) entry which is preliminary data.</text>
</comment>
<sequence>MNSNPSRMDPTEATEQFERELVELITTSFARGAVIEDTWDVPTPVADAPDWSVTVEKRYSSDGSGYDPRFLEE</sequence>
<gene>
    <name evidence="1" type="ORF">EA472_18605</name>
</gene>
<protein>
    <submittedName>
        <fullName evidence="1">Uncharacterized protein</fullName>
    </submittedName>
</protein>
<reference evidence="1 2" key="1">
    <citation type="submission" date="2018-10" db="EMBL/GenBank/DDBJ databases">
        <title>Natrarchaeobius chitinivorans gen. nov., sp. nov., and Natrarchaeobius haloalkaliphilus sp. nov., alkaliphilic, chitin-utilizing haloarchaea from hypersaline alkaline lakes.</title>
        <authorList>
            <person name="Sorokin D.Y."/>
            <person name="Elcheninov A.G."/>
            <person name="Kostrikina N.A."/>
            <person name="Bale N.J."/>
            <person name="Sinninghe Damste J.S."/>
            <person name="Khijniak T.V."/>
            <person name="Kublanov I.V."/>
            <person name="Toshchakov S.V."/>
        </authorList>
    </citation>
    <scope>NUCLEOTIDE SEQUENCE [LARGE SCALE GENOMIC DNA]</scope>
    <source>
        <strain evidence="1 2">AArcht7</strain>
    </source>
</reference>
<organism evidence="1 2">
    <name type="scientific">Natrarchaeobius chitinivorans</name>
    <dbReference type="NCBI Taxonomy" id="1679083"/>
    <lineage>
        <taxon>Archaea</taxon>
        <taxon>Methanobacteriati</taxon>
        <taxon>Methanobacteriota</taxon>
        <taxon>Stenosarchaea group</taxon>
        <taxon>Halobacteria</taxon>
        <taxon>Halobacteriales</taxon>
        <taxon>Natrialbaceae</taxon>
        <taxon>Natrarchaeobius</taxon>
    </lineage>
</organism>
<evidence type="ECO:0000313" key="1">
    <source>
        <dbReference type="EMBL" id="RQG98176.1"/>
    </source>
</evidence>
<dbReference type="AlphaFoldDB" id="A0A3N6MTN6"/>
<dbReference type="Proteomes" id="UP000281431">
    <property type="component" value="Unassembled WGS sequence"/>
</dbReference>
<keyword evidence="2" id="KW-1185">Reference proteome</keyword>